<dbReference type="InterPro" id="IPR047173">
    <property type="entry name" value="STRAD_A/B-like"/>
</dbReference>
<accession>A0A224XS81</accession>
<dbReference type="GO" id="GO:0005524">
    <property type="term" value="F:ATP binding"/>
    <property type="evidence" value="ECO:0007669"/>
    <property type="project" value="InterPro"/>
</dbReference>
<dbReference type="PANTHER" id="PTHR48014">
    <property type="entry name" value="SERINE/THREONINE-PROTEIN KINASE FRAY2"/>
    <property type="match status" value="1"/>
</dbReference>
<dbReference type="GO" id="GO:0043539">
    <property type="term" value="F:protein serine/threonine kinase activator activity"/>
    <property type="evidence" value="ECO:0007669"/>
    <property type="project" value="InterPro"/>
</dbReference>
<keyword evidence="3" id="KW-0418">Kinase</keyword>
<comment type="similarity">
    <text evidence="1">Belongs to the protein kinase superfamily. STE Ser/Thr protein kinase family. STE20 subfamily.</text>
</comment>
<feature type="domain" description="Protein kinase" evidence="2">
    <location>
        <begin position="1"/>
        <end position="305"/>
    </location>
</feature>
<evidence type="ECO:0000256" key="1">
    <source>
        <dbReference type="ARBA" id="ARBA00008874"/>
    </source>
</evidence>
<keyword evidence="3" id="KW-0808">Transferase</keyword>
<protein>
    <submittedName>
        <fullName evidence="3">Putative pseudokinase domain of ste20-related kinase adapter protein</fullName>
    </submittedName>
</protein>
<dbReference type="InterPro" id="IPR011009">
    <property type="entry name" value="Kinase-like_dom_sf"/>
</dbReference>
<organism evidence="3">
    <name type="scientific">Panstrongylus lignarius</name>
    <dbReference type="NCBI Taxonomy" id="156445"/>
    <lineage>
        <taxon>Eukaryota</taxon>
        <taxon>Metazoa</taxon>
        <taxon>Ecdysozoa</taxon>
        <taxon>Arthropoda</taxon>
        <taxon>Hexapoda</taxon>
        <taxon>Insecta</taxon>
        <taxon>Pterygota</taxon>
        <taxon>Neoptera</taxon>
        <taxon>Paraneoptera</taxon>
        <taxon>Hemiptera</taxon>
        <taxon>Heteroptera</taxon>
        <taxon>Panheteroptera</taxon>
        <taxon>Cimicomorpha</taxon>
        <taxon>Reduviidae</taxon>
        <taxon>Triatominae</taxon>
        <taxon>Panstrongylus</taxon>
    </lineage>
</organism>
<dbReference type="PROSITE" id="PS50011">
    <property type="entry name" value="PROTEIN_KINASE_DOM"/>
    <property type="match status" value="1"/>
</dbReference>
<dbReference type="PANTHER" id="PTHR48014:SF21">
    <property type="entry name" value="SERINE_THREONINE-PROTEIN KINASE FRAY2"/>
    <property type="match status" value="1"/>
</dbReference>
<dbReference type="SUPFAM" id="SSF56112">
    <property type="entry name" value="Protein kinase-like (PK-like)"/>
    <property type="match status" value="1"/>
</dbReference>
<dbReference type="GO" id="GO:0004672">
    <property type="term" value="F:protein kinase activity"/>
    <property type="evidence" value="ECO:0007669"/>
    <property type="project" value="InterPro"/>
</dbReference>
<dbReference type="GO" id="GO:0006611">
    <property type="term" value="P:protein export from nucleus"/>
    <property type="evidence" value="ECO:0007669"/>
    <property type="project" value="TreeGrafter"/>
</dbReference>
<dbReference type="AlphaFoldDB" id="A0A224XS81"/>
<dbReference type="Pfam" id="PF00069">
    <property type="entry name" value="Pkinase"/>
    <property type="match status" value="1"/>
</dbReference>
<evidence type="ECO:0000313" key="3">
    <source>
        <dbReference type="EMBL" id="JAW10993.1"/>
    </source>
</evidence>
<dbReference type="GO" id="GO:1902554">
    <property type="term" value="C:serine/threonine protein kinase complex"/>
    <property type="evidence" value="ECO:0007669"/>
    <property type="project" value="TreeGrafter"/>
</dbReference>
<sequence length="359" mass="39927">MAVTYGSESDSYQISFYFGHSLTKIANVYIARHMPTRTLVALKKYNLEKLNREEVQLVQDEIILMRQLNHPNVLPVLCSFVSGHEIVSVLPVMGYGSCAHLILRYFPAGLPEAAIAIILKAVLNALHYLHSKGIIHRAMRGSHVLVSAEGHVTLTGLRYSCPLISSGRWQKKVHSFPSTTAPNLNWLSPELLHQNLEGYNEKCDVYSVGVTACELANGIVPYWGTPSTLMLIEKLRGIPPQLLDATTFYPNPINGQGDDCGDGEDYSHTLSKRKFSESFHSAIESCLNCCQWRPSARELLLHSFFKSAPPYSSLPALLLPAVPVLPNTLPDNQGKLIKAILIIFVTFSFLQTSYMMKLT</sequence>
<name>A0A224XS81_9HEMI</name>
<dbReference type="InterPro" id="IPR000719">
    <property type="entry name" value="Prot_kinase_dom"/>
</dbReference>
<dbReference type="EMBL" id="GFTR01005433">
    <property type="protein sequence ID" value="JAW10993.1"/>
    <property type="molecule type" value="Transcribed_RNA"/>
</dbReference>
<dbReference type="Gene3D" id="1.10.510.10">
    <property type="entry name" value="Transferase(Phosphotransferase) domain 1"/>
    <property type="match status" value="1"/>
</dbReference>
<proteinExistence type="inferred from homology"/>
<dbReference type="Gene3D" id="3.30.200.20">
    <property type="entry name" value="Phosphorylase Kinase, domain 1"/>
    <property type="match status" value="1"/>
</dbReference>
<evidence type="ECO:0000259" key="2">
    <source>
        <dbReference type="PROSITE" id="PS50011"/>
    </source>
</evidence>
<reference evidence="3" key="1">
    <citation type="journal article" date="2018" name="PLoS Negl. Trop. Dis.">
        <title>An insight into the salivary gland and fat body transcriptome of Panstrongylus lignarius (Hemiptera: Heteroptera), the main vector of Chagas disease in Peru.</title>
        <authorList>
            <person name="Nevoa J.C."/>
            <person name="Mendes M.T."/>
            <person name="da Silva M.V."/>
            <person name="Soares S.C."/>
            <person name="Oliveira C.J.F."/>
            <person name="Ribeiro J.M.C."/>
        </authorList>
    </citation>
    <scope>NUCLEOTIDE SEQUENCE</scope>
</reference>